<keyword evidence="3 4" id="KW-0520">NAD</keyword>
<dbReference type="GO" id="GO:0008137">
    <property type="term" value="F:NADH dehydrogenase (ubiquinone) activity"/>
    <property type="evidence" value="ECO:0007669"/>
    <property type="project" value="InterPro"/>
</dbReference>
<feature type="domain" description="NADH:ubiquinone oxidoreductase 30kDa subunit" evidence="6">
    <location>
        <begin position="33"/>
        <end position="180"/>
    </location>
</feature>
<keyword evidence="3 7" id="KW-0830">Ubiquinone</keyword>
<keyword evidence="3" id="KW-1003">Cell membrane</keyword>
<comment type="similarity">
    <text evidence="1 3 4">Belongs to the complex I 30 kDa subunit family.</text>
</comment>
<dbReference type="PANTHER" id="PTHR10884:SF14">
    <property type="entry name" value="NADH DEHYDROGENASE [UBIQUINONE] IRON-SULFUR PROTEIN 3, MITOCHONDRIAL"/>
    <property type="match status" value="1"/>
</dbReference>
<sequence length="195" mass="22500">MSRTIDHPALQPLKQQFPEHKFLVGEFRDMITVVVPREAIVPVSAFLRDTPSLKFDMLAELNGVDYLNYPGARHRFAVNYGLTSVDHNRRLWLKVFLDPQHDTAPGSEWNTVRDEDVVEKGDPGLKVDSVTGVWPGAEWMEREVYDMYGIIFAGHPDLRRILTWNGYGNYPLRKDYPLRGVGERERYKIITREGA</sequence>
<dbReference type="EMBL" id="CADCUQ010000186">
    <property type="protein sequence ID" value="CAA9382761.1"/>
    <property type="molecule type" value="Genomic_DNA"/>
</dbReference>
<accession>A0A6J4NB95</accession>
<comment type="catalytic activity">
    <reaction evidence="3 5">
        <text>a quinone + NADH + 5 H(+)(in) = a quinol + NAD(+) + 4 H(+)(out)</text>
        <dbReference type="Rhea" id="RHEA:57888"/>
        <dbReference type="ChEBI" id="CHEBI:15378"/>
        <dbReference type="ChEBI" id="CHEBI:24646"/>
        <dbReference type="ChEBI" id="CHEBI:57540"/>
        <dbReference type="ChEBI" id="CHEBI:57945"/>
        <dbReference type="ChEBI" id="CHEBI:132124"/>
    </reaction>
</comment>
<keyword evidence="3 4" id="KW-1278">Translocase</keyword>
<keyword evidence="7" id="KW-0560">Oxidoreductase</keyword>
<dbReference type="InterPro" id="IPR020396">
    <property type="entry name" value="NADH_UbQ_OxRdtase_CS"/>
</dbReference>
<keyword evidence="3" id="KW-0472">Membrane</keyword>
<comment type="function">
    <text evidence="3">NDH-1 shuttles electrons from NADH, via FMN and iron-sulfur (Fe-S) centers, to quinones in the respiratory chain. The immediate electron acceptor for the enzyme in this species is believed to be ubiquinone. Couples the redox reaction to proton translocation (for every two electrons transferred, four hydrogen ions are translocated across the cytoplasmic membrane), and thus conserves the redox energy in a proton gradient.</text>
</comment>
<protein>
    <recommendedName>
        <fullName evidence="3">NADH-quinone oxidoreductase subunit C</fullName>
        <ecNumber evidence="3">7.1.1.-</ecNumber>
    </recommendedName>
    <alternativeName>
        <fullName evidence="3">NADH dehydrogenase I subunit C</fullName>
    </alternativeName>
    <alternativeName>
        <fullName evidence="3">NDH-1 subunit C</fullName>
    </alternativeName>
</protein>
<keyword evidence="3 5" id="KW-0874">Quinone</keyword>
<dbReference type="Pfam" id="PF00329">
    <property type="entry name" value="Complex1_30kDa"/>
    <property type="match status" value="1"/>
</dbReference>
<proteinExistence type="inferred from homology"/>
<dbReference type="GO" id="GO:0050136">
    <property type="term" value="F:NADH dehydrogenase (quinone) (non-electrogenic) activity"/>
    <property type="evidence" value="ECO:0007669"/>
    <property type="project" value="UniProtKB-UniRule"/>
</dbReference>
<evidence type="ECO:0000256" key="5">
    <source>
        <dbReference type="RuleBase" id="RU003582"/>
    </source>
</evidence>
<evidence type="ECO:0000313" key="7">
    <source>
        <dbReference type="EMBL" id="CAA9382761.1"/>
    </source>
</evidence>
<dbReference type="AlphaFoldDB" id="A0A6J4NB95"/>
<dbReference type="Gene3D" id="3.30.460.80">
    <property type="entry name" value="NADH:ubiquinone oxidoreductase, 30kDa subunit"/>
    <property type="match status" value="1"/>
</dbReference>
<keyword evidence="2 3" id="KW-0813">Transport</keyword>
<evidence type="ECO:0000256" key="2">
    <source>
        <dbReference type="ARBA" id="ARBA00022448"/>
    </source>
</evidence>
<dbReference type="PANTHER" id="PTHR10884">
    <property type="entry name" value="NADH DEHYDROGENASE UBIQUINONE IRON-SULFUR PROTEIN 3"/>
    <property type="match status" value="1"/>
</dbReference>
<reference evidence="7" key="1">
    <citation type="submission" date="2020-02" db="EMBL/GenBank/DDBJ databases">
        <authorList>
            <person name="Meier V. D."/>
        </authorList>
    </citation>
    <scope>NUCLEOTIDE SEQUENCE</scope>
    <source>
        <strain evidence="7">AVDCRST_MAG64</strain>
    </source>
</reference>
<dbReference type="InterPro" id="IPR001268">
    <property type="entry name" value="NADH_UbQ_OxRdtase_30kDa_su"/>
</dbReference>
<evidence type="ECO:0000256" key="1">
    <source>
        <dbReference type="ARBA" id="ARBA00007569"/>
    </source>
</evidence>
<dbReference type="GO" id="GO:0048038">
    <property type="term" value="F:quinone binding"/>
    <property type="evidence" value="ECO:0007669"/>
    <property type="project" value="UniProtKB-KW"/>
</dbReference>
<dbReference type="PROSITE" id="PS00542">
    <property type="entry name" value="COMPLEX1_30K"/>
    <property type="match status" value="1"/>
</dbReference>
<comment type="subcellular location">
    <subcellularLocation>
        <location evidence="3">Cell membrane</location>
        <topology evidence="3">Peripheral membrane protein</topology>
        <orientation evidence="3">Cytoplasmic side</orientation>
    </subcellularLocation>
</comment>
<evidence type="ECO:0000256" key="4">
    <source>
        <dbReference type="RuleBase" id="RU003456"/>
    </source>
</evidence>
<dbReference type="EC" id="7.1.1.-" evidence="3"/>
<dbReference type="InterPro" id="IPR010218">
    <property type="entry name" value="NADH_DH_suC"/>
</dbReference>
<comment type="subunit">
    <text evidence="3">NDH-1 is composed of 14 different subunits. Subunits NuoB, C, D, E, F, and G constitute the peripheral sector of the complex.</text>
</comment>
<evidence type="ECO:0000259" key="6">
    <source>
        <dbReference type="Pfam" id="PF00329"/>
    </source>
</evidence>
<dbReference type="GO" id="GO:0005886">
    <property type="term" value="C:plasma membrane"/>
    <property type="evidence" value="ECO:0007669"/>
    <property type="project" value="UniProtKB-SubCell"/>
</dbReference>
<name>A0A6J4NB95_9BACT</name>
<gene>
    <name evidence="3" type="primary">nuoC</name>
    <name evidence="7" type="ORF">AVDCRST_MAG64-757</name>
</gene>
<dbReference type="SUPFAM" id="SSF143243">
    <property type="entry name" value="Nqo5-like"/>
    <property type="match status" value="1"/>
</dbReference>
<organism evidence="7">
    <name type="scientific">uncultured Phycisphaerae bacterium</name>
    <dbReference type="NCBI Taxonomy" id="904963"/>
    <lineage>
        <taxon>Bacteria</taxon>
        <taxon>Pseudomonadati</taxon>
        <taxon>Planctomycetota</taxon>
        <taxon>Phycisphaerae</taxon>
        <taxon>environmental samples</taxon>
    </lineage>
</organism>
<dbReference type="InterPro" id="IPR037232">
    <property type="entry name" value="NADH_quin_OxRdtase_su_C/D-like"/>
</dbReference>
<dbReference type="HAMAP" id="MF_01357">
    <property type="entry name" value="NDH1_NuoC"/>
    <property type="match status" value="1"/>
</dbReference>
<evidence type="ECO:0000256" key="3">
    <source>
        <dbReference type="HAMAP-Rule" id="MF_01357"/>
    </source>
</evidence>